<feature type="non-terminal residue" evidence="1">
    <location>
        <position position="1"/>
    </location>
</feature>
<gene>
    <name evidence="1" type="ORF">OKA104_LOCUS42950</name>
</gene>
<organism evidence="1 2">
    <name type="scientific">Adineta steineri</name>
    <dbReference type="NCBI Taxonomy" id="433720"/>
    <lineage>
        <taxon>Eukaryota</taxon>
        <taxon>Metazoa</taxon>
        <taxon>Spiralia</taxon>
        <taxon>Gnathifera</taxon>
        <taxon>Rotifera</taxon>
        <taxon>Eurotatoria</taxon>
        <taxon>Bdelloidea</taxon>
        <taxon>Adinetida</taxon>
        <taxon>Adinetidae</taxon>
        <taxon>Adineta</taxon>
    </lineage>
</organism>
<evidence type="ECO:0000313" key="1">
    <source>
        <dbReference type="EMBL" id="CAF4238505.1"/>
    </source>
</evidence>
<sequence>GVNVNGSIATGGCLTNGSLLL</sequence>
<protein>
    <submittedName>
        <fullName evidence="1">Uncharacterized protein</fullName>
    </submittedName>
</protein>
<evidence type="ECO:0000313" key="2">
    <source>
        <dbReference type="Proteomes" id="UP000663881"/>
    </source>
</evidence>
<proteinExistence type="predicted"/>
<reference evidence="1" key="1">
    <citation type="submission" date="2021-02" db="EMBL/GenBank/DDBJ databases">
        <authorList>
            <person name="Nowell W R."/>
        </authorList>
    </citation>
    <scope>NUCLEOTIDE SEQUENCE</scope>
</reference>
<name>A0A820DW17_9BILA</name>
<accession>A0A820DW17</accession>
<comment type="caution">
    <text evidence="1">The sequence shown here is derived from an EMBL/GenBank/DDBJ whole genome shotgun (WGS) entry which is preliminary data.</text>
</comment>
<dbReference type="Proteomes" id="UP000663881">
    <property type="component" value="Unassembled WGS sequence"/>
</dbReference>
<dbReference type="AlphaFoldDB" id="A0A820DW17"/>
<dbReference type="EMBL" id="CAJOAY010011523">
    <property type="protein sequence ID" value="CAF4238505.1"/>
    <property type="molecule type" value="Genomic_DNA"/>
</dbReference>